<dbReference type="EMBL" id="CP021354">
    <property type="protein sequence ID" value="AWK73920.1"/>
    <property type="molecule type" value="Genomic_DNA"/>
</dbReference>
<name>A0A2S2BZ54_9NOCA</name>
<accession>A0A2S2BZ54</accession>
<feature type="domain" description="Pyrroline-5-carboxylate reductase catalytic N-terminal" evidence="2">
    <location>
        <begin position="4"/>
        <end position="92"/>
    </location>
</feature>
<dbReference type="Proteomes" id="UP000245711">
    <property type="component" value="Chromosome"/>
</dbReference>
<dbReference type="Gene3D" id="3.40.50.720">
    <property type="entry name" value="NAD(P)-binding Rossmann-like Domain"/>
    <property type="match status" value="1"/>
</dbReference>
<dbReference type="KEGG" id="roz:CBI38_22530"/>
<dbReference type="AlphaFoldDB" id="A0A2S2BZ54"/>
<organism evidence="3 4">
    <name type="scientific">Rhodococcus oxybenzonivorans</name>
    <dbReference type="NCBI Taxonomy" id="1990687"/>
    <lineage>
        <taxon>Bacteria</taxon>
        <taxon>Bacillati</taxon>
        <taxon>Actinomycetota</taxon>
        <taxon>Actinomycetes</taxon>
        <taxon>Mycobacteriales</taxon>
        <taxon>Nocardiaceae</taxon>
        <taxon>Rhodococcus</taxon>
    </lineage>
</organism>
<dbReference type="OrthoDB" id="1523398at2"/>
<sequence length="238" mass="24859">MSTLGIIGSGNIGSAIARLAVAAGIDVTIANSRGPETLADLVAELGPRATAGTASEVAALSDHVVVSIPLQNYLQLPAEPLAGKVVLDTINYYPYRDGRIAELDSEQTTTSELVQAHLVDAHVVKAFNNILAHHIPVLARPAGADDRSALPIAGDDARAKEIAASLIDRLGFDAVDAGKLAQGWRFEPETPAYTPAYAADPASLAENFQTDPGIALSADSLRALLADAHRPPVADREF</sequence>
<dbReference type="Pfam" id="PF03807">
    <property type="entry name" value="F420_oxidored"/>
    <property type="match status" value="1"/>
</dbReference>
<dbReference type="PANTHER" id="PTHR14239">
    <property type="entry name" value="DUDULIN-RELATED"/>
    <property type="match status" value="1"/>
</dbReference>
<dbReference type="PANTHER" id="PTHR14239:SF10">
    <property type="entry name" value="REDUCTASE"/>
    <property type="match status" value="1"/>
</dbReference>
<protein>
    <submittedName>
        <fullName evidence="3">NADP oxidoreductase</fullName>
    </submittedName>
</protein>
<evidence type="ECO:0000259" key="2">
    <source>
        <dbReference type="Pfam" id="PF03807"/>
    </source>
</evidence>
<dbReference type="InterPro" id="IPR051267">
    <property type="entry name" value="STEAP_metalloreductase"/>
</dbReference>
<dbReference type="RefSeq" id="WP_109332413.1">
    <property type="nucleotide sequence ID" value="NZ_CP021354.1"/>
</dbReference>
<dbReference type="GO" id="GO:0016491">
    <property type="term" value="F:oxidoreductase activity"/>
    <property type="evidence" value="ECO:0007669"/>
    <property type="project" value="UniProtKB-KW"/>
</dbReference>
<dbReference type="InterPro" id="IPR028939">
    <property type="entry name" value="P5C_Rdtase_cat_N"/>
</dbReference>
<reference evidence="3 4" key="1">
    <citation type="submission" date="2017-05" db="EMBL/GenBank/DDBJ databases">
        <title>Isolation of Rhodococcus sp. S2-17 biodegrading of BP-3.</title>
        <authorList>
            <person name="Lee Y."/>
            <person name="Kim K.H."/>
            <person name="Chun B.H."/>
            <person name="Jung H.S."/>
            <person name="Jeon C.O."/>
        </authorList>
    </citation>
    <scope>NUCLEOTIDE SEQUENCE [LARGE SCALE GENOMIC DNA]</scope>
    <source>
        <strain evidence="3 4">S2-17</strain>
    </source>
</reference>
<evidence type="ECO:0000256" key="1">
    <source>
        <dbReference type="ARBA" id="ARBA00023002"/>
    </source>
</evidence>
<evidence type="ECO:0000313" key="3">
    <source>
        <dbReference type="EMBL" id="AWK73920.1"/>
    </source>
</evidence>
<keyword evidence="4" id="KW-1185">Reference proteome</keyword>
<gene>
    <name evidence="3" type="ORF">CBI38_22530</name>
</gene>
<keyword evidence="1" id="KW-0560">Oxidoreductase</keyword>
<dbReference type="InterPro" id="IPR036291">
    <property type="entry name" value="NAD(P)-bd_dom_sf"/>
</dbReference>
<proteinExistence type="predicted"/>
<dbReference type="SUPFAM" id="SSF51735">
    <property type="entry name" value="NAD(P)-binding Rossmann-fold domains"/>
    <property type="match status" value="1"/>
</dbReference>
<evidence type="ECO:0000313" key="4">
    <source>
        <dbReference type="Proteomes" id="UP000245711"/>
    </source>
</evidence>